<feature type="region of interest" description="Disordered" evidence="11">
    <location>
        <begin position="814"/>
        <end position="866"/>
    </location>
</feature>
<comment type="caution">
    <text evidence="14">The sequence shown here is derived from an EMBL/GenBank/DDBJ whole genome shotgun (WGS) entry which is preliminary data.</text>
</comment>
<proteinExistence type="predicted"/>
<name>A0A3M7L2B4_AUXPR</name>
<feature type="compositionally biased region" description="Low complexity" evidence="11">
    <location>
        <begin position="696"/>
        <end position="714"/>
    </location>
</feature>
<keyword evidence="8" id="KW-0325">Glycoprotein</keyword>
<reference evidence="15" key="1">
    <citation type="journal article" date="2018" name="Algal Res.">
        <title>Characterization of plant carbon substrate utilization by Auxenochlorella protothecoides.</title>
        <authorList>
            <person name="Vogler B.W."/>
            <person name="Starkenburg S.R."/>
            <person name="Sudasinghe N."/>
            <person name="Schambach J.Y."/>
            <person name="Rollin J.A."/>
            <person name="Pattathil S."/>
            <person name="Barry A.N."/>
        </authorList>
    </citation>
    <scope>NUCLEOTIDE SEQUENCE [LARGE SCALE GENOMIC DNA]</scope>
    <source>
        <strain evidence="15">UTEX 25</strain>
    </source>
</reference>
<feature type="chain" id="PRO_5018008810" description="HTH myb-type domain-containing protein" evidence="12">
    <location>
        <begin position="16"/>
        <end position="967"/>
    </location>
</feature>
<dbReference type="Proteomes" id="UP000279271">
    <property type="component" value="Unassembled WGS sequence"/>
</dbReference>
<comment type="subcellular location">
    <subcellularLocation>
        <location evidence="1">Membrane</location>
        <topology evidence="1">Single-pass membrane protein</topology>
    </subcellularLocation>
</comment>
<keyword evidence="9" id="KW-0539">Nucleus</keyword>
<evidence type="ECO:0000256" key="9">
    <source>
        <dbReference type="ARBA" id="ARBA00023242"/>
    </source>
</evidence>
<feature type="compositionally biased region" description="Acidic residues" evidence="11">
    <location>
        <begin position="853"/>
        <end position="863"/>
    </location>
</feature>
<dbReference type="FunFam" id="1.10.10.60:FF:000007">
    <property type="entry name" value="Two-component response regulator"/>
    <property type="match status" value="1"/>
</dbReference>
<dbReference type="EMBL" id="QOKY01000135">
    <property type="protein sequence ID" value="RMZ56737.1"/>
    <property type="molecule type" value="Genomic_DNA"/>
</dbReference>
<dbReference type="AlphaFoldDB" id="A0A3M7L2B4"/>
<dbReference type="InterPro" id="IPR006447">
    <property type="entry name" value="Myb_dom_plants"/>
</dbReference>
<evidence type="ECO:0000256" key="6">
    <source>
        <dbReference type="ARBA" id="ARBA00023136"/>
    </source>
</evidence>
<feature type="region of interest" description="Disordered" evidence="11">
    <location>
        <begin position="634"/>
        <end position="746"/>
    </location>
</feature>
<dbReference type="SUPFAM" id="SSF46689">
    <property type="entry name" value="Homeodomain-like"/>
    <property type="match status" value="1"/>
</dbReference>
<evidence type="ECO:0000256" key="7">
    <source>
        <dbReference type="ARBA" id="ARBA00023163"/>
    </source>
</evidence>
<dbReference type="PANTHER" id="PTHR12812">
    <property type="entry name" value="HEPARAN SULFATE 6-O-SULFOTRANSFERASE 3"/>
    <property type="match status" value="1"/>
</dbReference>
<feature type="region of interest" description="Disordered" evidence="11">
    <location>
        <begin position="484"/>
        <end position="516"/>
    </location>
</feature>
<dbReference type="NCBIfam" id="TIGR01557">
    <property type="entry name" value="myb_SHAQKYF"/>
    <property type="match status" value="1"/>
</dbReference>
<keyword evidence="6" id="KW-0472">Membrane</keyword>
<evidence type="ECO:0000256" key="3">
    <source>
        <dbReference type="ARBA" id="ARBA00022692"/>
    </source>
</evidence>
<dbReference type="Gene3D" id="3.40.50.300">
    <property type="entry name" value="P-loop containing nucleotide triphosphate hydrolases"/>
    <property type="match status" value="1"/>
</dbReference>
<dbReference type="InterPro" id="IPR001005">
    <property type="entry name" value="SANT/Myb"/>
</dbReference>
<evidence type="ECO:0000256" key="11">
    <source>
        <dbReference type="SAM" id="MobiDB-lite"/>
    </source>
</evidence>
<feature type="signal peptide" evidence="12">
    <location>
        <begin position="1"/>
        <end position="15"/>
    </location>
</feature>
<evidence type="ECO:0000256" key="10">
    <source>
        <dbReference type="SAM" id="Coils"/>
    </source>
</evidence>
<keyword evidence="5" id="KW-0805">Transcription regulation</keyword>
<keyword evidence="10" id="KW-0175">Coiled coil</keyword>
<dbReference type="InterPro" id="IPR010635">
    <property type="entry name" value="Heparan_SO4-6-sulfoTrfase"/>
</dbReference>
<evidence type="ECO:0000256" key="2">
    <source>
        <dbReference type="ARBA" id="ARBA00022679"/>
    </source>
</evidence>
<dbReference type="GO" id="GO:0003677">
    <property type="term" value="F:DNA binding"/>
    <property type="evidence" value="ECO:0007669"/>
    <property type="project" value="InterPro"/>
</dbReference>
<dbReference type="PROSITE" id="PS51294">
    <property type="entry name" value="HTH_MYB"/>
    <property type="match status" value="1"/>
</dbReference>
<dbReference type="InterPro" id="IPR009057">
    <property type="entry name" value="Homeodomain-like_sf"/>
</dbReference>
<dbReference type="Gene3D" id="1.10.10.60">
    <property type="entry name" value="Homeodomain-like"/>
    <property type="match status" value="1"/>
</dbReference>
<organism evidence="14 15">
    <name type="scientific">Auxenochlorella protothecoides</name>
    <name type="common">Green microalga</name>
    <name type="synonym">Chlorella protothecoides</name>
    <dbReference type="NCBI Taxonomy" id="3075"/>
    <lineage>
        <taxon>Eukaryota</taxon>
        <taxon>Viridiplantae</taxon>
        <taxon>Chlorophyta</taxon>
        <taxon>core chlorophytes</taxon>
        <taxon>Trebouxiophyceae</taxon>
        <taxon>Chlorellales</taxon>
        <taxon>Chlorellaceae</taxon>
        <taxon>Auxenochlorella</taxon>
    </lineage>
</organism>
<protein>
    <recommendedName>
        <fullName evidence="13">HTH myb-type domain-containing protein</fullName>
    </recommendedName>
</protein>
<accession>A0A3M7L2B4</accession>
<feature type="coiled-coil region" evidence="10">
    <location>
        <begin position="417"/>
        <end position="444"/>
    </location>
</feature>
<evidence type="ECO:0000313" key="15">
    <source>
        <dbReference type="Proteomes" id="UP000279271"/>
    </source>
</evidence>
<keyword evidence="2" id="KW-0808">Transferase</keyword>
<evidence type="ECO:0000256" key="1">
    <source>
        <dbReference type="ARBA" id="ARBA00004167"/>
    </source>
</evidence>
<sequence>MRPVLLLVMLTAAQAVICRASLETNPSDEQCAAWIAAYRADHPVLDKQALNGTRPSQVYFMHIPRTGGKTCFSCFLKSAVPPSQRCLKAYDGPRLALSSPSCGLISSHDDYSLVDSLQPGVAVVTQLRDPTSRVISAYEFAVSVAAESLGAGGEGPSLQAPEHLNYVNTMEVWPWSILIPWFRRNMQARLEGLRKEATRDGTTTWLKFKTRKGQVYWWNRSTNATSLTAPTPMATLEPYSNPLVMPLAEWIEHPIARELVHEGATLQLLGISNVSRWGGEATRLRRCFHAHAPARAELAALAARRLDGLAGAGTLEQLHASVEAHADALGISLEGPAYRNPDEWTWSFDPVEGADLDARLTVRFPARAGVSAPSAPSTMTLREARRHLMSLHESLIAAREAQAVGTNLGSHERGCEIAALDAVLAKKQEEVERLTARLEALRAAGVIASLAEAQGPSVQVVPDRHFLLPEPLGPAFVRCARRQRDTAKGQGGGSLSPRQRHAQRRRSDGTGFPGLFTPAGHESFALGGAARKRLDPALLERIATLNPGDQLLWSVARDRLLARGAGQRLPDEVAQEALLETGPLCPDPPKAVQMMGLMSMDGTVSLSTSLLPLPLARGFDLDLEAEGTRVLPGHVAVGPSAQGPSGQSDTALEHSRRGGAGQGTYAHNHTHHDARPRDRERQHGGQGPRDRPGFPPASQAGYGQQQAPQRAPAPWGSGEDTGPSDYAPMPPPGYMPASRPGAYPMSLQQQQQQAAYASQQYQQAAAYQQAGQQMKQYEMQYTPDWVNPYQQYPYSFSGQFAGYMPYPVMPPGELGLRGAPRRGSDPVQEGPLPESMAPPSAQVPQTGAADPPSADEAEEEEEEARAVKRPRLIWTDALHRRFLEALETIGGVDKAPPKAIMKEMGVTGLTRENVASHLQKYRMRLKRGEEVEGQGMNSPLQGSWYECALTPQAPSEAADAAQGPGEP</sequence>
<gene>
    <name evidence="14" type="ORF">APUTEX25_002826</name>
</gene>
<evidence type="ECO:0000256" key="12">
    <source>
        <dbReference type="SAM" id="SignalP"/>
    </source>
</evidence>
<evidence type="ECO:0000259" key="13">
    <source>
        <dbReference type="PROSITE" id="PS51294"/>
    </source>
</evidence>
<evidence type="ECO:0000256" key="8">
    <source>
        <dbReference type="ARBA" id="ARBA00023180"/>
    </source>
</evidence>
<keyword evidence="7" id="KW-0804">Transcription</keyword>
<keyword evidence="3" id="KW-0812">Transmembrane</keyword>
<dbReference type="InterPro" id="IPR017930">
    <property type="entry name" value="Myb_dom"/>
</dbReference>
<evidence type="ECO:0000256" key="4">
    <source>
        <dbReference type="ARBA" id="ARBA00022989"/>
    </source>
</evidence>
<keyword evidence="12" id="KW-0732">Signal</keyword>
<dbReference type="InterPro" id="IPR027417">
    <property type="entry name" value="P-loop_NTPase"/>
</dbReference>
<dbReference type="PANTHER" id="PTHR12812:SF0">
    <property type="entry name" value="HEPARAN-SULFATE 6-O-SULFOTRANSFERASE"/>
    <property type="match status" value="1"/>
</dbReference>
<feature type="compositionally biased region" description="Basic and acidic residues" evidence="11">
    <location>
        <begin position="671"/>
        <end position="692"/>
    </location>
</feature>
<dbReference type="GO" id="GO:0017095">
    <property type="term" value="F:heparan sulfate 6-sulfotransferase activity"/>
    <property type="evidence" value="ECO:0007669"/>
    <property type="project" value="TreeGrafter"/>
</dbReference>
<evidence type="ECO:0000313" key="14">
    <source>
        <dbReference type="EMBL" id="RMZ56737.1"/>
    </source>
</evidence>
<feature type="domain" description="HTH myb-type" evidence="13">
    <location>
        <begin position="874"/>
        <end position="926"/>
    </location>
</feature>
<evidence type="ECO:0000256" key="5">
    <source>
        <dbReference type="ARBA" id="ARBA00023015"/>
    </source>
</evidence>
<keyword evidence="4" id="KW-1133">Transmembrane helix</keyword>
<dbReference type="GO" id="GO:0016020">
    <property type="term" value="C:membrane"/>
    <property type="evidence" value="ECO:0007669"/>
    <property type="project" value="UniProtKB-SubCell"/>
</dbReference>
<dbReference type="Pfam" id="PF00249">
    <property type="entry name" value="Myb_DNA-binding"/>
    <property type="match status" value="1"/>
</dbReference>